<evidence type="ECO:0000256" key="5">
    <source>
        <dbReference type="ARBA" id="ARBA00023026"/>
    </source>
</evidence>
<comment type="subunit">
    <text evidence="2 6">Homodimer.</text>
</comment>
<evidence type="ECO:0000256" key="1">
    <source>
        <dbReference type="ARBA" id="ARBA00009653"/>
    </source>
</evidence>
<dbReference type="GO" id="GO:0004518">
    <property type="term" value="F:nuclease activity"/>
    <property type="evidence" value="ECO:0007669"/>
    <property type="project" value="UniProtKB-UniRule"/>
</dbReference>
<evidence type="ECO:0000256" key="3">
    <source>
        <dbReference type="ARBA" id="ARBA00022722"/>
    </source>
</evidence>
<dbReference type="Proteomes" id="UP000249130">
    <property type="component" value="Unassembled WGS sequence"/>
</dbReference>
<dbReference type="Gene3D" id="3.30.70.240">
    <property type="match status" value="1"/>
</dbReference>
<gene>
    <name evidence="7" type="ORF">CH341_15295</name>
</gene>
<sequence length="99" mass="11483">MYAIAFDLDVNILRRTYGDPYNNAYFEVRRELEGIGFKWTQGSVYLYDGESTLTAVYKAIDTLRAIDWFRQSVRDIRAFKVEDWSDFTSVVRGSNGGPH</sequence>
<comment type="similarity">
    <text evidence="1 6">Belongs to the VapD ribonuclease family.</text>
</comment>
<name>A0A327L058_9BRAD</name>
<dbReference type="Pfam" id="PF09827">
    <property type="entry name" value="CRISPR_Cas2"/>
    <property type="match status" value="1"/>
</dbReference>
<dbReference type="GO" id="GO:0003723">
    <property type="term" value="F:RNA binding"/>
    <property type="evidence" value="ECO:0007669"/>
    <property type="project" value="InterPro"/>
</dbReference>
<accession>A0A327L058</accession>
<dbReference type="InterPro" id="IPR019199">
    <property type="entry name" value="Virulence_VapD/CRISPR_Cas2"/>
</dbReference>
<dbReference type="EC" id="3.1.-.-" evidence="6"/>
<dbReference type="PIRSF" id="PIRSF002882">
    <property type="entry name" value="VapD"/>
    <property type="match status" value="1"/>
</dbReference>
<evidence type="ECO:0000256" key="6">
    <source>
        <dbReference type="PIRNR" id="PIRNR002882"/>
    </source>
</evidence>
<protein>
    <recommendedName>
        <fullName evidence="6">Endoribonuclease VapD</fullName>
        <ecNumber evidence="6">3.1.-.-</ecNumber>
    </recommendedName>
</protein>
<organism evidence="7 8">
    <name type="scientific">Rhodoplanes roseus</name>
    <dbReference type="NCBI Taxonomy" id="29409"/>
    <lineage>
        <taxon>Bacteria</taxon>
        <taxon>Pseudomonadati</taxon>
        <taxon>Pseudomonadota</taxon>
        <taxon>Alphaproteobacteria</taxon>
        <taxon>Hyphomicrobiales</taxon>
        <taxon>Nitrobacteraceae</taxon>
        <taxon>Rhodoplanes</taxon>
    </lineage>
</organism>
<dbReference type="RefSeq" id="WP_111419887.1">
    <property type="nucleotide sequence ID" value="NZ_NPEX01000098.1"/>
</dbReference>
<proteinExistence type="inferred from homology"/>
<keyword evidence="4 6" id="KW-0378">Hydrolase</keyword>
<dbReference type="InterPro" id="IPR016368">
    <property type="entry name" value="VapD"/>
</dbReference>
<dbReference type="AlphaFoldDB" id="A0A327L058"/>
<comment type="caution">
    <text evidence="7">The sequence shown here is derived from an EMBL/GenBank/DDBJ whole genome shotgun (WGS) entry which is preliminary data.</text>
</comment>
<dbReference type="GO" id="GO:0016787">
    <property type="term" value="F:hydrolase activity"/>
    <property type="evidence" value="ECO:0007669"/>
    <property type="project" value="UniProtKB-KW"/>
</dbReference>
<dbReference type="OrthoDB" id="8611858at2"/>
<evidence type="ECO:0000313" key="7">
    <source>
        <dbReference type="EMBL" id="RAI43253.1"/>
    </source>
</evidence>
<evidence type="ECO:0000313" key="8">
    <source>
        <dbReference type="Proteomes" id="UP000249130"/>
    </source>
</evidence>
<reference evidence="7 8" key="1">
    <citation type="submission" date="2017-07" db="EMBL/GenBank/DDBJ databases">
        <title>Draft Genome Sequences of Select Purple Nonsulfur Bacteria.</title>
        <authorList>
            <person name="Lasarre B."/>
            <person name="Mckinlay J.B."/>
        </authorList>
    </citation>
    <scope>NUCLEOTIDE SEQUENCE [LARGE SCALE GENOMIC DNA]</scope>
    <source>
        <strain evidence="7 8">DSM 5909</strain>
    </source>
</reference>
<comment type="function">
    <text evidence="6">Cleaves ssRNA, mostly between U:A.</text>
</comment>
<evidence type="ECO:0000256" key="2">
    <source>
        <dbReference type="ARBA" id="ARBA00011738"/>
    </source>
</evidence>
<keyword evidence="8" id="KW-1185">Reference proteome</keyword>
<evidence type="ECO:0000256" key="4">
    <source>
        <dbReference type="ARBA" id="ARBA00022801"/>
    </source>
</evidence>
<dbReference type="EMBL" id="NPEX01000098">
    <property type="protein sequence ID" value="RAI43253.1"/>
    <property type="molecule type" value="Genomic_DNA"/>
</dbReference>
<keyword evidence="3 6" id="KW-0540">Nuclease</keyword>
<keyword evidence="5" id="KW-0843">Virulence</keyword>